<feature type="compositionally biased region" description="Acidic residues" evidence="1">
    <location>
        <begin position="525"/>
        <end position="534"/>
    </location>
</feature>
<accession>F4RPI6</accession>
<evidence type="ECO:0000313" key="2">
    <source>
        <dbReference type="EMBL" id="EGG05536.1"/>
    </source>
</evidence>
<dbReference type="VEuPathDB" id="FungiDB:MELLADRAFT_78032"/>
<dbReference type="OrthoDB" id="2506838at2759"/>
<feature type="compositionally biased region" description="Polar residues" evidence="1">
    <location>
        <begin position="575"/>
        <end position="618"/>
    </location>
</feature>
<feature type="compositionally biased region" description="Acidic residues" evidence="1">
    <location>
        <begin position="550"/>
        <end position="561"/>
    </location>
</feature>
<dbReference type="RefSeq" id="XP_007411025.1">
    <property type="nucleotide sequence ID" value="XM_007410963.1"/>
</dbReference>
<proteinExistence type="predicted"/>
<dbReference type="EMBL" id="GL883112">
    <property type="protein sequence ID" value="EGG05536.1"/>
    <property type="molecule type" value="Genomic_DNA"/>
</dbReference>
<feature type="compositionally biased region" description="Basic and acidic residues" evidence="1">
    <location>
        <begin position="488"/>
        <end position="497"/>
    </location>
</feature>
<evidence type="ECO:0000256" key="1">
    <source>
        <dbReference type="SAM" id="MobiDB-lite"/>
    </source>
</evidence>
<keyword evidence="3" id="KW-1185">Reference proteome</keyword>
<feature type="region of interest" description="Disordered" evidence="1">
    <location>
        <begin position="457"/>
        <end position="645"/>
    </location>
</feature>
<dbReference type="InParanoid" id="F4RPI6"/>
<feature type="compositionally biased region" description="Basic and acidic residues" evidence="1">
    <location>
        <begin position="509"/>
        <end position="520"/>
    </location>
</feature>
<dbReference type="HOGENOM" id="CLU_401737_0_0_1"/>
<protein>
    <submittedName>
        <fullName evidence="2">Uncharacterized protein</fullName>
    </submittedName>
</protein>
<dbReference type="Proteomes" id="UP000001072">
    <property type="component" value="Unassembled WGS sequence"/>
</dbReference>
<dbReference type="AlphaFoldDB" id="F4RPI6"/>
<evidence type="ECO:0000313" key="3">
    <source>
        <dbReference type="Proteomes" id="UP000001072"/>
    </source>
</evidence>
<dbReference type="KEGG" id="mlr:MELLADRAFT_78032"/>
<dbReference type="GeneID" id="18933044"/>
<sequence>MSQSSSTVKLPEIPDFDNLTANSAWQWLSCFMGWHIPALSEPSKKITLKTFNDLPRRKNRIERYAKGHQLWVPESELRWLKIFKGSRSKLEVQNIQYPIGLRLVTTHPPRLDHPHADTNNINHHQTGLTSKPTTFGEMKTICFDGKRAKTNAGYWPLSLGHKMKLGQSGDFVQFDNLQSQLGGIKLPKVELGWIWIETGIWGPRKRILFKKLCSDESIGILIWPQLPGETSYKTAKPTPRIPVYEGDTVELADNDRILVFVGKPRGMNSAVLQINVTYQWVGCLAGSNMAETKYSYPNPCERYPHCLRRPIYSPIQSDEPEILEHAHFPITESPDLADRFNEAKQGDSSDFFNETYSKAQESVLKDLRNGVIPEIVEKFMENHPSSLAVEMMSKFNPALKSVLLKLNSIPEYTIEFPPELESTESPETDEYIIEELNDLEDTPIIDTSRPSIVLDTTISATPNPAPQPGPSCLKRTSTSSNLKRAHQKEKDELTPRDLKRRRSVTFAKQSDHDVKGKGRMIDSSSIEDLEDEPDHEPSTSVRPEPPNLSDSEESEESEAEFESTPRNSKRPRSSLPINETPSSQPIESCLNPSASMENLSNQIDWSRIDSSQGSTQQPDNEKGSGPRRSTRRRSSGRSEVFKDYTSLDLKDSRSVELEGSDCEDYQKDVNQKSVKRKRKSWIEDS</sequence>
<gene>
    <name evidence="2" type="ORF">MELLADRAFT_78032</name>
</gene>
<reference evidence="3" key="1">
    <citation type="journal article" date="2011" name="Proc. Natl. Acad. Sci. U.S.A.">
        <title>Obligate biotrophy features unraveled by the genomic analysis of rust fungi.</title>
        <authorList>
            <person name="Duplessis S."/>
            <person name="Cuomo C.A."/>
            <person name="Lin Y.-C."/>
            <person name="Aerts A."/>
            <person name="Tisserant E."/>
            <person name="Veneault-Fourrey C."/>
            <person name="Joly D.L."/>
            <person name="Hacquard S."/>
            <person name="Amselem J."/>
            <person name="Cantarel B.L."/>
            <person name="Chiu R."/>
            <person name="Coutinho P.M."/>
            <person name="Feau N."/>
            <person name="Field M."/>
            <person name="Frey P."/>
            <person name="Gelhaye E."/>
            <person name="Goldberg J."/>
            <person name="Grabherr M.G."/>
            <person name="Kodira C.D."/>
            <person name="Kohler A."/>
            <person name="Kuees U."/>
            <person name="Lindquist E.A."/>
            <person name="Lucas S.M."/>
            <person name="Mago R."/>
            <person name="Mauceli E."/>
            <person name="Morin E."/>
            <person name="Murat C."/>
            <person name="Pangilinan J.L."/>
            <person name="Park R."/>
            <person name="Pearson M."/>
            <person name="Quesneville H."/>
            <person name="Rouhier N."/>
            <person name="Sakthikumar S."/>
            <person name="Salamov A.A."/>
            <person name="Schmutz J."/>
            <person name="Selles B."/>
            <person name="Shapiro H."/>
            <person name="Tanguay P."/>
            <person name="Tuskan G.A."/>
            <person name="Henrissat B."/>
            <person name="Van de Peer Y."/>
            <person name="Rouze P."/>
            <person name="Ellis J.G."/>
            <person name="Dodds P.N."/>
            <person name="Schein J.E."/>
            <person name="Zhong S."/>
            <person name="Hamelin R.C."/>
            <person name="Grigoriev I.V."/>
            <person name="Szabo L.J."/>
            <person name="Martin F."/>
        </authorList>
    </citation>
    <scope>NUCLEOTIDE SEQUENCE [LARGE SCALE GENOMIC DNA]</scope>
    <source>
        <strain evidence="3">98AG31 / pathotype 3-4-7</strain>
    </source>
</reference>
<organism evidence="3">
    <name type="scientific">Melampsora larici-populina (strain 98AG31 / pathotype 3-4-7)</name>
    <name type="common">Poplar leaf rust fungus</name>
    <dbReference type="NCBI Taxonomy" id="747676"/>
    <lineage>
        <taxon>Eukaryota</taxon>
        <taxon>Fungi</taxon>
        <taxon>Dikarya</taxon>
        <taxon>Basidiomycota</taxon>
        <taxon>Pucciniomycotina</taxon>
        <taxon>Pucciniomycetes</taxon>
        <taxon>Pucciniales</taxon>
        <taxon>Melampsoraceae</taxon>
        <taxon>Melampsora</taxon>
    </lineage>
</organism>
<name>F4RPI6_MELLP</name>